<dbReference type="PANTHER" id="PTHR30352">
    <property type="entry name" value="PYRUVATE FORMATE-LYASE-ACTIVATING ENZYME"/>
    <property type="match status" value="1"/>
</dbReference>
<dbReference type="SFLD" id="SFLDS00029">
    <property type="entry name" value="Radical_SAM"/>
    <property type="match status" value="1"/>
</dbReference>
<dbReference type="InterPro" id="IPR007197">
    <property type="entry name" value="rSAM"/>
</dbReference>
<organism evidence="8 9">
    <name type="scientific">Pyrococcus furiosus (strain ATCC 43587 / DSM 3638 / JCM 8422 / Vc1)</name>
    <dbReference type="NCBI Taxonomy" id="186497"/>
    <lineage>
        <taxon>Archaea</taxon>
        <taxon>Methanobacteriati</taxon>
        <taxon>Methanobacteriota</taxon>
        <taxon>Thermococci</taxon>
        <taxon>Thermococcales</taxon>
        <taxon>Thermococcaceae</taxon>
        <taxon>Pyrococcus</taxon>
    </lineage>
</organism>
<evidence type="ECO:0000259" key="7">
    <source>
        <dbReference type="PROSITE" id="PS51918"/>
    </source>
</evidence>
<keyword evidence="6" id="KW-0411">Iron-sulfur</keyword>
<dbReference type="InterPro" id="IPR058240">
    <property type="entry name" value="rSAM_sf"/>
</dbReference>
<dbReference type="GO" id="GO:0046872">
    <property type="term" value="F:metal ion binding"/>
    <property type="evidence" value="ECO:0007669"/>
    <property type="project" value="UniProtKB-KW"/>
</dbReference>
<dbReference type="InterPro" id="IPR013785">
    <property type="entry name" value="Aldolase_TIM"/>
</dbReference>
<dbReference type="GO" id="GO:0003824">
    <property type="term" value="F:catalytic activity"/>
    <property type="evidence" value="ECO:0007669"/>
    <property type="project" value="InterPro"/>
</dbReference>
<protein>
    <submittedName>
        <fullName evidence="8">Ribonucleoside-triphosphate reductase activating protein</fullName>
    </submittedName>
</protein>
<dbReference type="Proteomes" id="UP000324354">
    <property type="component" value="Chromosome"/>
</dbReference>
<evidence type="ECO:0000313" key="9">
    <source>
        <dbReference type="Proteomes" id="UP000324354"/>
    </source>
</evidence>
<feature type="domain" description="Radical SAM core" evidence="7">
    <location>
        <begin position="12"/>
        <end position="230"/>
    </location>
</feature>
<keyword evidence="5" id="KW-0408">Iron</keyword>
<dbReference type="CDD" id="cd01335">
    <property type="entry name" value="Radical_SAM"/>
    <property type="match status" value="1"/>
</dbReference>
<dbReference type="Pfam" id="PF04055">
    <property type="entry name" value="Radical_SAM"/>
    <property type="match status" value="1"/>
</dbReference>
<evidence type="ECO:0000256" key="2">
    <source>
        <dbReference type="ARBA" id="ARBA00022485"/>
    </source>
</evidence>
<evidence type="ECO:0000256" key="5">
    <source>
        <dbReference type="ARBA" id="ARBA00023004"/>
    </source>
</evidence>
<dbReference type="SUPFAM" id="SSF102114">
    <property type="entry name" value="Radical SAM enzymes"/>
    <property type="match status" value="1"/>
</dbReference>
<dbReference type="EMBL" id="CP023154">
    <property type="protein sequence ID" value="QEK79567.1"/>
    <property type="molecule type" value="Genomic_DNA"/>
</dbReference>
<evidence type="ECO:0000256" key="6">
    <source>
        <dbReference type="ARBA" id="ARBA00023014"/>
    </source>
</evidence>
<dbReference type="Gene3D" id="3.20.20.70">
    <property type="entry name" value="Aldolase class I"/>
    <property type="match status" value="1"/>
</dbReference>
<keyword evidence="2" id="KW-0004">4Fe-4S</keyword>
<dbReference type="PROSITE" id="PS51918">
    <property type="entry name" value="RADICAL_SAM"/>
    <property type="match status" value="1"/>
</dbReference>
<proteinExistence type="predicted"/>
<evidence type="ECO:0000256" key="3">
    <source>
        <dbReference type="ARBA" id="ARBA00022691"/>
    </source>
</evidence>
<dbReference type="AlphaFoldDB" id="A0A5C0XRR6"/>
<dbReference type="SFLD" id="SFLDG01094">
    <property type="entry name" value="Uncharacterised_Radical_SAM_Su"/>
    <property type="match status" value="1"/>
</dbReference>
<dbReference type="PANTHER" id="PTHR30352:SF13">
    <property type="entry name" value="GLYCYL-RADICAL ENZYME ACTIVATING ENZYME YJJW-RELATED"/>
    <property type="match status" value="1"/>
</dbReference>
<name>A0A5C0XRR6_PYRFU</name>
<dbReference type="GeneID" id="41713794"/>
<comment type="cofactor">
    <cofactor evidence="1">
        <name>[4Fe-4S] cluster</name>
        <dbReference type="ChEBI" id="CHEBI:49883"/>
    </cofactor>
</comment>
<keyword evidence="3" id="KW-0949">S-adenosyl-L-methionine</keyword>
<sequence>MLIGGWKAVSMVDIPGKVTFTLWLCGCNLRCPFCHNWKLAQGMECFKLEKEELIAEVEENSYLVDYFHVTGGEPLIQWREFQELLREVREYLPVSLNSNLTLVKPLEKIIDLVDHVATDLKAPPTELYGLPENVSLKLWQLFLKGLEIVSENSIPLELRIPVSKGFDIQEIMRWIEEGLEKIDTDFYVVLHPLVGPPITNPRNKEWCNNHCWADREIELIKEKLEERGVKKVIVRKYS</sequence>
<dbReference type="RefSeq" id="WP_011013114.1">
    <property type="nucleotide sequence ID" value="NC_003413.1"/>
</dbReference>
<dbReference type="InterPro" id="IPR034457">
    <property type="entry name" value="Organic_radical-activating"/>
</dbReference>
<evidence type="ECO:0000256" key="1">
    <source>
        <dbReference type="ARBA" id="ARBA00001966"/>
    </source>
</evidence>
<dbReference type="OrthoDB" id="371936at2157"/>
<dbReference type="NCBIfam" id="TIGR02495">
    <property type="entry name" value="NrdG2"/>
    <property type="match status" value="1"/>
</dbReference>
<accession>A0A5C0XRR6</accession>
<reference evidence="8 9" key="1">
    <citation type="submission" date="2017-08" db="EMBL/GenBank/DDBJ databases">
        <title>Resequencing and Reannotation of the genome of Pyrococcus furiosus type strain DSM3638.</title>
        <authorList>
            <person name="Reichelt R.M."/>
            <person name="Bunk B."/>
        </authorList>
    </citation>
    <scope>NUCLEOTIDE SEQUENCE [LARGE SCALE GENOMIC DNA]</scope>
    <source>
        <strain evidence="8 9">DSM 3638</strain>
    </source>
</reference>
<evidence type="ECO:0000313" key="8">
    <source>
        <dbReference type="EMBL" id="QEK79567.1"/>
    </source>
</evidence>
<evidence type="ECO:0000256" key="4">
    <source>
        <dbReference type="ARBA" id="ARBA00022723"/>
    </source>
</evidence>
<dbReference type="GeneID" id="13301208"/>
<dbReference type="GO" id="GO:0051539">
    <property type="term" value="F:4 iron, 4 sulfur cluster binding"/>
    <property type="evidence" value="ECO:0007669"/>
    <property type="project" value="UniProtKB-KW"/>
</dbReference>
<dbReference type="InterPro" id="IPR012840">
    <property type="entry name" value="NrdG2"/>
</dbReference>
<gene>
    <name evidence="8" type="ORF">PFDSM3638_09930</name>
</gene>
<keyword evidence="4" id="KW-0479">Metal-binding</keyword>